<evidence type="ECO:0000313" key="1">
    <source>
        <dbReference type="EMBL" id="KAK7967035.1"/>
    </source>
</evidence>
<reference evidence="1 2" key="1">
    <citation type="submission" date="2023-01" db="EMBL/GenBank/DDBJ databases">
        <title>Analysis of 21 Apiospora genomes using comparative genomics revels a genus with tremendous synthesis potential of carbohydrate active enzymes and secondary metabolites.</title>
        <authorList>
            <person name="Sorensen T."/>
        </authorList>
    </citation>
    <scope>NUCLEOTIDE SEQUENCE [LARGE SCALE GENOMIC DNA]</scope>
    <source>
        <strain evidence="1 2">CBS 24483</strain>
    </source>
</reference>
<dbReference type="GeneID" id="92070596"/>
<sequence length="247" mass="27368">MTRDVPASTCIRKGTMLCLPTPGSSMEHGPSMAMQDPETKIIGLHGALVGSGVEQAHQRNRCAQSLAQLSASESSGILTIESEVVRFFFDIKADKSPPNYDLTKKKGWGLVPCGFDSTKGQHTTDWEQDKEYRLPRGRICLRNVSGDVYTIHFPPGEHWPTFHLTLPYALRGSTLTWLLSQGIELVKIVEIELLEGADGLEPLRHVLCLGIDRSNGHPDCAQRMGMAFLPKIAWEKAGPKKMTVKFR</sequence>
<gene>
    <name evidence="1" type="ORF">PG986_001312</name>
</gene>
<evidence type="ECO:0000313" key="2">
    <source>
        <dbReference type="Proteomes" id="UP001391051"/>
    </source>
</evidence>
<dbReference type="EMBL" id="JAQQWE010000001">
    <property type="protein sequence ID" value="KAK7967035.1"/>
    <property type="molecule type" value="Genomic_DNA"/>
</dbReference>
<organism evidence="1 2">
    <name type="scientific">Apiospora aurea</name>
    <dbReference type="NCBI Taxonomy" id="335848"/>
    <lineage>
        <taxon>Eukaryota</taxon>
        <taxon>Fungi</taxon>
        <taxon>Dikarya</taxon>
        <taxon>Ascomycota</taxon>
        <taxon>Pezizomycotina</taxon>
        <taxon>Sordariomycetes</taxon>
        <taxon>Xylariomycetidae</taxon>
        <taxon>Amphisphaeriales</taxon>
        <taxon>Apiosporaceae</taxon>
        <taxon>Apiospora</taxon>
    </lineage>
</organism>
<keyword evidence="2" id="KW-1185">Reference proteome</keyword>
<accession>A0ABR1QY74</accession>
<comment type="caution">
    <text evidence="1">The sequence shown here is derived from an EMBL/GenBank/DDBJ whole genome shotgun (WGS) entry which is preliminary data.</text>
</comment>
<protein>
    <submittedName>
        <fullName evidence="1">Uncharacterized protein</fullName>
    </submittedName>
</protein>
<dbReference type="Proteomes" id="UP001391051">
    <property type="component" value="Unassembled WGS sequence"/>
</dbReference>
<dbReference type="RefSeq" id="XP_066706427.1">
    <property type="nucleotide sequence ID" value="XM_066837534.1"/>
</dbReference>
<name>A0ABR1QY74_9PEZI</name>
<proteinExistence type="predicted"/>